<feature type="domain" description="Orc1-like AAA ATPase" evidence="2">
    <location>
        <begin position="141"/>
        <end position="277"/>
    </location>
</feature>
<dbReference type="InterPro" id="IPR027417">
    <property type="entry name" value="P-loop_NTPase"/>
</dbReference>
<dbReference type="Pfam" id="PF13191">
    <property type="entry name" value="AAA_16"/>
    <property type="match status" value="1"/>
</dbReference>
<feature type="region of interest" description="Disordered" evidence="1">
    <location>
        <begin position="10"/>
        <end position="57"/>
    </location>
</feature>
<dbReference type="GO" id="GO:0005524">
    <property type="term" value="F:ATP binding"/>
    <property type="evidence" value="ECO:0007669"/>
    <property type="project" value="UniProtKB-KW"/>
</dbReference>
<dbReference type="InterPro" id="IPR041664">
    <property type="entry name" value="AAA_16"/>
</dbReference>
<sequence>MADVFRCHERSGQRWTTWPRPSLTTPGARWPQHPASGRRSPWQRRPRPLPETRHRRRGCSRWVHSVVPPSRTPTGNSIKSDKSNVLSEIIWEDPMQPSPYTPGEVARSVPGRSVPLGQIEERLAYLSDLQRLVGRIRVDQGPRGVGKTSLLHEASLMATRRDILTIWVTAGEASGLATSIAREIDRATGEWSGRRDLTERLRGLDVGLQVGVPGVASVKASWKPDDLPDAGPPAGTREFEDLLVATHAVAVEHGKKGLVLFVDEIQDADLLSLKLLGYGWQDFQRERPDLPAAVFAAGLPSSKQVINDAVSPSERFAFKTLGGLSADAAMIALAGPARELGVEWDHDAVQLAVDYTKGYPHAVQLLGSYAWEAAALPDPGARITRDHVRDAIQHTDDDLQELYDSRLSRIRVPSERDFVRVMSALGDGPIHRNAIAHELGQATTSISSTRQALLNAGVIEEAGRGYLQFTVDGFAAFARQHFGFSTAAERLKEEPNEDS</sequence>
<reference evidence="3 4" key="1">
    <citation type="submission" date="2018-11" db="EMBL/GenBank/DDBJ databases">
        <title>Draft genome of Simplicispira Flexivirga sp. BO-16.</title>
        <authorList>
            <person name="Im W.T."/>
        </authorList>
    </citation>
    <scope>NUCLEOTIDE SEQUENCE [LARGE SCALE GENOMIC DNA]</scope>
    <source>
        <strain evidence="3 4">BO-16</strain>
    </source>
</reference>
<dbReference type="AlphaFoldDB" id="A0A3M9MH17"/>
<accession>A0A3M9MH17</accession>
<name>A0A3M9MH17_9MICO</name>
<dbReference type="Gene3D" id="3.40.50.300">
    <property type="entry name" value="P-loop containing nucleotide triphosphate hydrolases"/>
    <property type="match status" value="1"/>
</dbReference>
<dbReference type="SUPFAM" id="SSF52540">
    <property type="entry name" value="P-loop containing nucleoside triphosphate hydrolases"/>
    <property type="match status" value="1"/>
</dbReference>
<dbReference type="EMBL" id="RJJQ01000002">
    <property type="protein sequence ID" value="RNI24852.1"/>
    <property type="molecule type" value="Genomic_DNA"/>
</dbReference>
<evidence type="ECO:0000256" key="1">
    <source>
        <dbReference type="SAM" id="MobiDB-lite"/>
    </source>
</evidence>
<comment type="caution">
    <text evidence="3">The sequence shown here is derived from an EMBL/GenBank/DDBJ whole genome shotgun (WGS) entry which is preliminary data.</text>
</comment>
<proteinExistence type="predicted"/>
<dbReference type="PANTHER" id="PTHR34301">
    <property type="entry name" value="DNA-BINDING PROTEIN-RELATED"/>
    <property type="match status" value="1"/>
</dbReference>
<gene>
    <name evidence="3" type="ORF">EFY87_03960</name>
</gene>
<organism evidence="3 4">
    <name type="scientific">Flexivirga caeni</name>
    <dbReference type="NCBI Taxonomy" id="2294115"/>
    <lineage>
        <taxon>Bacteria</taxon>
        <taxon>Bacillati</taxon>
        <taxon>Actinomycetota</taxon>
        <taxon>Actinomycetes</taxon>
        <taxon>Micrococcales</taxon>
        <taxon>Dermacoccaceae</taxon>
        <taxon>Flexivirga</taxon>
    </lineage>
</organism>
<keyword evidence="4" id="KW-1185">Reference proteome</keyword>
<keyword evidence="3" id="KW-0067">ATP-binding</keyword>
<dbReference type="PANTHER" id="PTHR34301:SF8">
    <property type="entry name" value="ATPASE DOMAIN-CONTAINING PROTEIN"/>
    <property type="match status" value="1"/>
</dbReference>
<feature type="compositionally biased region" description="Basic residues" evidence="1">
    <location>
        <begin position="41"/>
        <end position="57"/>
    </location>
</feature>
<evidence type="ECO:0000259" key="2">
    <source>
        <dbReference type="Pfam" id="PF13191"/>
    </source>
</evidence>
<evidence type="ECO:0000313" key="3">
    <source>
        <dbReference type="EMBL" id="RNI24852.1"/>
    </source>
</evidence>
<protein>
    <submittedName>
        <fullName evidence="3">ATP-binding protein</fullName>
    </submittedName>
</protein>
<evidence type="ECO:0000313" key="4">
    <source>
        <dbReference type="Proteomes" id="UP000271678"/>
    </source>
</evidence>
<dbReference type="Proteomes" id="UP000271678">
    <property type="component" value="Unassembled WGS sequence"/>
</dbReference>
<keyword evidence="3" id="KW-0547">Nucleotide-binding</keyword>